<feature type="compositionally biased region" description="Low complexity" evidence="4">
    <location>
        <begin position="221"/>
        <end position="231"/>
    </location>
</feature>
<comment type="subcellular location">
    <subcellularLocation>
        <location evidence="1">Nucleus</location>
    </subcellularLocation>
</comment>
<keyword evidence="7" id="KW-1185">Reference proteome</keyword>
<comment type="caution">
    <text evidence="6">The sequence shown here is derived from an EMBL/GenBank/DDBJ whole genome shotgun (WGS) entry which is preliminary data.</text>
</comment>
<dbReference type="GO" id="GO:0005634">
    <property type="term" value="C:nucleus"/>
    <property type="evidence" value="ECO:0007669"/>
    <property type="project" value="UniProtKB-SubCell"/>
</dbReference>
<feature type="region of interest" description="Disordered" evidence="4">
    <location>
        <begin position="62"/>
        <end position="131"/>
    </location>
</feature>
<feature type="domain" description="Histone chaperone" evidence="5">
    <location>
        <begin position="311"/>
        <end position="346"/>
    </location>
</feature>
<feature type="region of interest" description="Disordered" evidence="4">
    <location>
        <begin position="190"/>
        <end position="242"/>
    </location>
</feature>
<name>A0AAW1Y9K2_RUBAR</name>
<dbReference type="EMBL" id="JBEDUW010000002">
    <property type="protein sequence ID" value="KAK9945785.1"/>
    <property type="molecule type" value="Genomic_DNA"/>
</dbReference>
<evidence type="ECO:0000313" key="6">
    <source>
        <dbReference type="EMBL" id="KAK9945785.1"/>
    </source>
</evidence>
<feature type="compositionally biased region" description="Basic residues" evidence="4">
    <location>
        <begin position="198"/>
        <end position="209"/>
    </location>
</feature>
<feature type="compositionally biased region" description="Basic and acidic residues" evidence="4">
    <location>
        <begin position="75"/>
        <end position="99"/>
    </location>
</feature>
<dbReference type="InterPro" id="IPR037647">
    <property type="entry name" value="HIRIP3"/>
</dbReference>
<proteinExistence type="predicted"/>
<feature type="region of interest" description="Disordered" evidence="4">
    <location>
        <begin position="1"/>
        <end position="23"/>
    </location>
</feature>
<evidence type="ECO:0000313" key="7">
    <source>
        <dbReference type="Proteomes" id="UP001457282"/>
    </source>
</evidence>
<keyword evidence="3" id="KW-0539">Nucleus</keyword>
<evidence type="ECO:0000256" key="1">
    <source>
        <dbReference type="ARBA" id="ARBA00004123"/>
    </source>
</evidence>
<gene>
    <name evidence="6" type="ORF">M0R45_011284</name>
</gene>
<protein>
    <recommendedName>
        <fullName evidence="5">Histone chaperone domain-containing protein</fullName>
    </recommendedName>
</protein>
<dbReference type="SMART" id="SM01082">
    <property type="entry name" value="CHZ"/>
    <property type="match status" value="1"/>
</dbReference>
<feature type="region of interest" description="Disordered" evidence="4">
    <location>
        <begin position="292"/>
        <end position="390"/>
    </location>
</feature>
<dbReference type="InterPro" id="IPR019098">
    <property type="entry name" value="Histone_chaperone_domain_CHZ"/>
</dbReference>
<dbReference type="PANTHER" id="PTHR15410:SF2">
    <property type="entry name" value="HIRA-INTERACTING PROTEIN 3"/>
    <property type="match status" value="1"/>
</dbReference>
<keyword evidence="2" id="KW-0143">Chaperone</keyword>
<dbReference type="Pfam" id="PF09649">
    <property type="entry name" value="CHZ"/>
    <property type="match status" value="1"/>
</dbReference>
<evidence type="ECO:0000259" key="5">
    <source>
        <dbReference type="SMART" id="SM01082"/>
    </source>
</evidence>
<feature type="compositionally biased region" description="Basic and acidic residues" evidence="4">
    <location>
        <begin position="292"/>
        <end position="306"/>
    </location>
</feature>
<evidence type="ECO:0000256" key="3">
    <source>
        <dbReference type="ARBA" id="ARBA00023242"/>
    </source>
</evidence>
<evidence type="ECO:0000256" key="2">
    <source>
        <dbReference type="ARBA" id="ARBA00023186"/>
    </source>
</evidence>
<evidence type="ECO:0000256" key="4">
    <source>
        <dbReference type="SAM" id="MobiDB-lite"/>
    </source>
</evidence>
<feature type="compositionally biased region" description="Basic and acidic residues" evidence="4">
    <location>
        <begin position="110"/>
        <end position="119"/>
    </location>
</feature>
<feature type="compositionally biased region" description="Basic and acidic residues" evidence="4">
    <location>
        <begin position="211"/>
        <end position="220"/>
    </location>
</feature>
<feature type="compositionally biased region" description="Acidic residues" evidence="4">
    <location>
        <begin position="349"/>
        <end position="374"/>
    </location>
</feature>
<reference evidence="6 7" key="1">
    <citation type="journal article" date="2023" name="G3 (Bethesda)">
        <title>A chromosome-length genome assembly and annotation of blackberry (Rubus argutus, cv. 'Hillquist').</title>
        <authorList>
            <person name="Bruna T."/>
            <person name="Aryal R."/>
            <person name="Dudchenko O."/>
            <person name="Sargent D.J."/>
            <person name="Mead D."/>
            <person name="Buti M."/>
            <person name="Cavallini A."/>
            <person name="Hytonen T."/>
            <person name="Andres J."/>
            <person name="Pham M."/>
            <person name="Weisz D."/>
            <person name="Mascagni F."/>
            <person name="Usai G."/>
            <person name="Natali L."/>
            <person name="Bassil N."/>
            <person name="Fernandez G.E."/>
            <person name="Lomsadze A."/>
            <person name="Armour M."/>
            <person name="Olukolu B."/>
            <person name="Poorten T."/>
            <person name="Britton C."/>
            <person name="Davik J."/>
            <person name="Ashrafi H."/>
            <person name="Aiden E.L."/>
            <person name="Borodovsky M."/>
            <person name="Worthington M."/>
        </authorList>
    </citation>
    <scope>NUCLEOTIDE SEQUENCE [LARGE SCALE GENOMIC DNA]</scope>
    <source>
        <strain evidence="6">PI 553951</strain>
    </source>
</reference>
<accession>A0AAW1Y9K2</accession>
<dbReference type="PANTHER" id="PTHR15410">
    <property type="entry name" value="HIRA-INTERACTING PROTEIN 3"/>
    <property type="match status" value="1"/>
</dbReference>
<dbReference type="Proteomes" id="UP001457282">
    <property type="component" value="Unassembled WGS sequence"/>
</dbReference>
<dbReference type="AlphaFoldDB" id="A0AAW1Y9K2"/>
<sequence>MAEVVEESEAPLKQSERHREQSDSLTFVNVRRVLEKDLGLEPSALDAHKGFVKEHLLKCLEGAGDDNTSKSSGQTDEKSLMKGEAAETTEGHQSKKNVKESSSADEEKIEDLAKSKTEGSKSTNNKKAPTEAMIKLALGKRGSYIKANSEKLTMAELRRVLEKDLKLETYSLDPYKKFINQQLDEVLESCEVPEPVKNVKKNVKKKPQRKTSPEEKREESSGSADSQSSAEKPVKKKEVSAPVYGKRVEHLRSVIKACGMSISPSIYKKVKQVPENEREAHLIRELEEILHREGLSSSPSEKEIKEVKKKKEKAKELEGIDMSNIVMSSRRRSTTSFVPPPKPKIPVDSDSDAEDTDDDNDEEDEEVEDDDNSSSDDNHSDKDDGDDDSD</sequence>
<organism evidence="6 7">
    <name type="scientific">Rubus argutus</name>
    <name type="common">Southern blackberry</name>
    <dbReference type="NCBI Taxonomy" id="59490"/>
    <lineage>
        <taxon>Eukaryota</taxon>
        <taxon>Viridiplantae</taxon>
        <taxon>Streptophyta</taxon>
        <taxon>Embryophyta</taxon>
        <taxon>Tracheophyta</taxon>
        <taxon>Spermatophyta</taxon>
        <taxon>Magnoliopsida</taxon>
        <taxon>eudicotyledons</taxon>
        <taxon>Gunneridae</taxon>
        <taxon>Pentapetalae</taxon>
        <taxon>rosids</taxon>
        <taxon>fabids</taxon>
        <taxon>Rosales</taxon>
        <taxon>Rosaceae</taxon>
        <taxon>Rosoideae</taxon>
        <taxon>Rosoideae incertae sedis</taxon>
        <taxon>Rubus</taxon>
    </lineage>
</organism>